<sequence length="224" mass="24483">MNYTFQYGVVLDKLPYLLDGAVLTLEIAFLSFWLGAVIGLAGALAKVYGGRILKGVINVYVVFFTNTPALVQIFFLFYALPDAGILLSPMTAVVMGLTVNSGAYLTEILRGGLLSVRREEIETAQVLGMSGLQTVRYVMLPHIAKTIYAPLSNFFIWLVLGSSLASIFGVEELTGRAVNISTQNLRTIETFSVVAVIYVVLTFVASIALALVGRWAFRVRARIF</sequence>
<dbReference type="OrthoDB" id="7341446at2"/>
<dbReference type="GO" id="GO:0022857">
    <property type="term" value="F:transmembrane transporter activity"/>
    <property type="evidence" value="ECO:0007669"/>
    <property type="project" value="InterPro"/>
</dbReference>
<keyword evidence="13" id="KW-1185">Reference proteome</keyword>
<dbReference type="EMBL" id="FRXO01000007">
    <property type="protein sequence ID" value="SHO66759.1"/>
    <property type="molecule type" value="Genomic_DNA"/>
</dbReference>
<dbReference type="PANTHER" id="PTHR30614:SF20">
    <property type="entry name" value="GLUTAMINE TRANSPORT SYSTEM PERMEASE PROTEIN GLNP"/>
    <property type="match status" value="1"/>
</dbReference>
<dbReference type="CDD" id="cd06261">
    <property type="entry name" value="TM_PBP2"/>
    <property type="match status" value="1"/>
</dbReference>
<dbReference type="PROSITE" id="PS50928">
    <property type="entry name" value="ABC_TM1"/>
    <property type="match status" value="1"/>
</dbReference>
<comment type="similarity">
    <text evidence="3">Belongs to the binding-protein-dependent transport system permease family. HisMQ subfamily.</text>
</comment>
<dbReference type="InterPro" id="IPR010065">
    <property type="entry name" value="AA_ABC_transptr_permease_3TM"/>
</dbReference>
<comment type="function">
    <text evidence="1">Part of the binding-protein-dependent transport system for glutamine; probably responsible for the translocation of the substrate across the membrane.</text>
</comment>
<feature type="transmembrane region" description="Helical" evidence="10">
    <location>
        <begin position="147"/>
        <end position="170"/>
    </location>
</feature>
<reference evidence="12 13" key="1">
    <citation type="submission" date="2016-12" db="EMBL/GenBank/DDBJ databases">
        <authorList>
            <person name="Song W.-J."/>
            <person name="Kurnit D.M."/>
        </authorList>
    </citation>
    <scope>NUCLEOTIDE SEQUENCE [LARGE SCALE GENOMIC DNA]</scope>
    <source>
        <strain evidence="12 13">DSM 19599</strain>
    </source>
</reference>
<feature type="transmembrane region" description="Helical" evidence="10">
    <location>
        <begin position="57"/>
        <end position="80"/>
    </location>
</feature>
<keyword evidence="8 10" id="KW-1133">Transmembrane helix</keyword>
<evidence type="ECO:0000259" key="11">
    <source>
        <dbReference type="PROSITE" id="PS50928"/>
    </source>
</evidence>
<feature type="transmembrane region" description="Helical" evidence="10">
    <location>
        <begin position="86"/>
        <end position="105"/>
    </location>
</feature>
<keyword evidence="7" id="KW-0029">Amino-acid transport</keyword>
<evidence type="ECO:0000256" key="9">
    <source>
        <dbReference type="ARBA" id="ARBA00023136"/>
    </source>
</evidence>
<evidence type="ECO:0000256" key="3">
    <source>
        <dbReference type="ARBA" id="ARBA00010072"/>
    </source>
</evidence>
<dbReference type="Gene3D" id="1.10.3720.10">
    <property type="entry name" value="MetI-like"/>
    <property type="match status" value="1"/>
</dbReference>
<evidence type="ECO:0000256" key="8">
    <source>
        <dbReference type="ARBA" id="ARBA00022989"/>
    </source>
</evidence>
<accession>A0A1M7ZPM6</accession>
<dbReference type="SUPFAM" id="SSF161098">
    <property type="entry name" value="MetI-like"/>
    <property type="match status" value="1"/>
</dbReference>
<feature type="domain" description="ABC transmembrane type-1" evidence="11">
    <location>
        <begin position="21"/>
        <end position="209"/>
    </location>
</feature>
<dbReference type="Proteomes" id="UP000186406">
    <property type="component" value="Unassembled WGS sequence"/>
</dbReference>
<feature type="transmembrane region" description="Helical" evidence="10">
    <location>
        <begin position="20"/>
        <end position="45"/>
    </location>
</feature>
<dbReference type="InterPro" id="IPR043429">
    <property type="entry name" value="ArtM/GltK/GlnP/TcyL/YhdX-like"/>
</dbReference>
<keyword evidence="6 10" id="KW-0812">Transmembrane</keyword>
<dbReference type="GO" id="GO:0006865">
    <property type="term" value="P:amino acid transport"/>
    <property type="evidence" value="ECO:0007669"/>
    <property type="project" value="UniProtKB-KW"/>
</dbReference>
<evidence type="ECO:0000256" key="10">
    <source>
        <dbReference type="RuleBase" id="RU363032"/>
    </source>
</evidence>
<evidence type="ECO:0000256" key="5">
    <source>
        <dbReference type="ARBA" id="ARBA00022475"/>
    </source>
</evidence>
<name>A0A1M7ZPM6_9HYPH</name>
<keyword evidence="4 10" id="KW-0813">Transport</keyword>
<organism evidence="12 13">
    <name type="scientific">Pseudoxanthobacter soli DSM 19599</name>
    <dbReference type="NCBI Taxonomy" id="1123029"/>
    <lineage>
        <taxon>Bacteria</taxon>
        <taxon>Pseudomonadati</taxon>
        <taxon>Pseudomonadota</taxon>
        <taxon>Alphaproteobacteria</taxon>
        <taxon>Hyphomicrobiales</taxon>
        <taxon>Segnochrobactraceae</taxon>
        <taxon>Pseudoxanthobacter</taxon>
    </lineage>
</organism>
<dbReference type="Pfam" id="PF00528">
    <property type="entry name" value="BPD_transp_1"/>
    <property type="match status" value="1"/>
</dbReference>
<keyword evidence="9 10" id="KW-0472">Membrane</keyword>
<evidence type="ECO:0000256" key="4">
    <source>
        <dbReference type="ARBA" id="ARBA00022448"/>
    </source>
</evidence>
<dbReference type="InterPro" id="IPR035906">
    <property type="entry name" value="MetI-like_sf"/>
</dbReference>
<dbReference type="RefSeq" id="WP_073630908.1">
    <property type="nucleotide sequence ID" value="NZ_FRXO01000007.1"/>
</dbReference>
<evidence type="ECO:0000256" key="2">
    <source>
        <dbReference type="ARBA" id="ARBA00004429"/>
    </source>
</evidence>
<evidence type="ECO:0000256" key="1">
    <source>
        <dbReference type="ARBA" id="ARBA00003159"/>
    </source>
</evidence>
<feature type="transmembrane region" description="Helical" evidence="10">
    <location>
        <begin position="190"/>
        <end position="212"/>
    </location>
</feature>
<dbReference type="STRING" id="1123029.SAMN02745172_03418"/>
<protein>
    <submittedName>
        <fullName evidence="12">Amino acid ABC transporter membrane protein 1, PAAT family (TC 3.A.1.3.-)</fullName>
    </submittedName>
</protein>
<dbReference type="InterPro" id="IPR000515">
    <property type="entry name" value="MetI-like"/>
</dbReference>
<keyword evidence="5" id="KW-1003">Cell membrane</keyword>
<gene>
    <name evidence="12" type="ORF">SAMN02745172_03418</name>
</gene>
<evidence type="ECO:0000313" key="12">
    <source>
        <dbReference type="EMBL" id="SHO66759.1"/>
    </source>
</evidence>
<dbReference type="PANTHER" id="PTHR30614">
    <property type="entry name" value="MEMBRANE COMPONENT OF AMINO ACID ABC TRANSPORTER"/>
    <property type="match status" value="1"/>
</dbReference>
<dbReference type="NCBIfam" id="TIGR01726">
    <property type="entry name" value="HEQRo_perm_3TM"/>
    <property type="match status" value="1"/>
</dbReference>
<proteinExistence type="inferred from homology"/>
<evidence type="ECO:0000256" key="6">
    <source>
        <dbReference type="ARBA" id="ARBA00022692"/>
    </source>
</evidence>
<comment type="subcellular location">
    <subcellularLocation>
        <location evidence="2">Cell inner membrane</location>
        <topology evidence="2">Multi-pass membrane protein</topology>
    </subcellularLocation>
    <subcellularLocation>
        <location evidence="10">Cell membrane</location>
        <topology evidence="10">Multi-pass membrane protein</topology>
    </subcellularLocation>
</comment>
<dbReference type="AlphaFoldDB" id="A0A1M7ZPM6"/>
<evidence type="ECO:0000256" key="7">
    <source>
        <dbReference type="ARBA" id="ARBA00022970"/>
    </source>
</evidence>
<dbReference type="GO" id="GO:0043190">
    <property type="term" value="C:ATP-binding cassette (ABC) transporter complex"/>
    <property type="evidence" value="ECO:0007669"/>
    <property type="project" value="InterPro"/>
</dbReference>
<evidence type="ECO:0000313" key="13">
    <source>
        <dbReference type="Proteomes" id="UP000186406"/>
    </source>
</evidence>